<dbReference type="AlphaFoldDB" id="A0A0F9CYS7"/>
<reference evidence="1" key="1">
    <citation type="journal article" date="2015" name="Nature">
        <title>Complex archaea that bridge the gap between prokaryotes and eukaryotes.</title>
        <authorList>
            <person name="Spang A."/>
            <person name="Saw J.H."/>
            <person name="Jorgensen S.L."/>
            <person name="Zaremba-Niedzwiedzka K."/>
            <person name="Martijn J."/>
            <person name="Lind A.E."/>
            <person name="van Eijk R."/>
            <person name="Schleper C."/>
            <person name="Guy L."/>
            <person name="Ettema T.J."/>
        </authorList>
    </citation>
    <scope>NUCLEOTIDE SEQUENCE</scope>
</reference>
<gene>
    <name evidence="1" type="ORF">LCGC14_2264240</name>
</gene>
<accession>A0A0F9CYS7</accession>
<organism evidence="1">
    <name type="scientific">marine sediment metagenome</name>
    <dbReference type="NCBI Taxonomy" id="412755"/>
    <lineage>
        <taxon>unclassified sequences</taxon>
        <taxon>metagenomes</taxon>
        <taxon>ecological metagenomes</taxon>
    </lineage>
</organism>
<proteinExistence type="predicted"/>
<sequence>MQTFSPAQASQSRVFLLEGRARPDKAPSYESCMRMTGISRGFGDIERVECPDPSSYGKFVEVAEIRGGVERATTSLEGRYAKDLLSVMLRLGNQGCAMDVQLHLGDCTDASIFNTFKKALVLESAYITTFGTDDLGTLQSGDNAVVNETADISAKNLYEILPLVFATQAGTIVTNEVIDTMFCDAVSCGNCDDESDGCEKIFNLTLAAGGSPGTPADIVFTPNKGDNWYAH</sequence>
<name>A0A0F9CYS7_9ZZZZ</name>
<evidence type="ECO:0000313" key="1">
    <source>
        <dbReference type="EMBL" id="KKL54553.1"/>
    </source>
</evidence>
<comment type="caution">
    <text evidence="1">The sequence shown here is derived from an EMBL/GenBank/DDBJ whole genome shotgun (WGS) entry which is preliminary data.</text>
</comment>
<dbReference type="EMBL" id="LAZR01031159">
    <property type="protein sequence ID" value="KKL54553.1"/>
    <property type="molecule type" value="Genomic_DNA"/>
</dbReference>
<feature type="non-terminal residue" evidence="1">
    <location>
        <position position="231"/>
    </location>
</feature>
<protein>
    <submittedName>
        <fullName evidence="1">Uncharacterized protein</fullName>
    </submittedName>
</protein>